<evidence type="ECO:0000313" key="4">
    <source>
        <dbReference type="Proteomes" id="UP000027215"/>
    </source>
</evidence>
<proteinExistence type="predicted"/>
<sequence>MADTHTDISLETLHTAIRDQIAAQFPDLATVAFYQDDEDHQLPMPACLLTLSEIEPAPENDAGTGQFPALLRFQARLVLGHRGPSTHLQARLAAAALGTWLYQRRWRGVPTDPCRVIAIYPDEFNAELDRYVVWTVEWQQPVFLGNSAWNNPGTLPTNLWLSFTPQTGPSVQDSYHQIAP</sequence>
<dbReference type="Proteomes" id="UP000027215">
    <property type="component" value="Chromosome"/>
</dbReference>
<dbReference type="EMBL" id="CP006696">
    <property type="protein sequence ID" value="AIC09963.1"/>
    <property type="molecule type" value="Genomic_DNA"/>
</dbReference>
<dbReference type="EMBL" id="CP006696">
    <property type="protein sequence ID" value="AIC09811.1"/>
    <property type="molecule type" value="Genomic_DNA"/>
</dbReference>
<dbReference type="KEGG" id="xfs:D934_02965"/>
<evidence type="ECO:0000313" key="1">
    <source>
        <dbReference type="EMBL" id="AIC09506.1"/>
    </source>
</evidence>
<organism evidence="2 4">
    <name type="scientific">Xylella fastidiosa subsp. sandyi Ann-1</name>
    <dbReference type="NCBI Taxonomy" id="155920"/>
    <lineage>
        <taxon>Bacteria</taxon>
        <taxon>Pseudomonadati</taxon>
        <taxon>Pseudomonadota</taxon>
        <taxon>Gammaproteobacteria</taxon>
        <taxon>Lysobacterales</taxon>
        <taxon>Lysobacteraceae</taxon>
        <taxon>Xylella</taxon>
    </lineage>
</organism>
<dbReference type="PATRIC" id="fig|155920.8.peg.1226"/>
<dbReference type="KEGG" id="xfs:D934_06365"/>
<dbReference type="EMBL" id="CP006696">
    <property type="protein sequence ID" value="AIC09506.1"/>
    <property type="molecule type" value="Genomic_DNA"/>
</dbReference>
<dbReference type="RefSeq" id="WP_020850961.1">
    <property type="nucleotide sequence ID" value="NZ_CP006696.1"/>
</dbReference>
<dbReference type="KEGG" id="xfs:D934_05135"/>
<protein>
    <submittedName>
        <fullName evidence="2">Uncharacterized protein</fullName>
    </submittedName>
</protein>
<dbReference type="HOGENOM" id="CLU_118129_0_0_6"/>
<evidence type="ECO:0000313" key="2">
    <source>
        <dbReference type="EMBL" id="AIC09811.1"/>
    </source>
</evidence>
<reference evidence="2 4" key="1">
    <citation type="submission" date="2013-08" db="EMBL/GenBank/DDBJ databases">
        <authorList>
            <person name="Stouthamer R."/>
            <person name="Nunney L."/>
        </authorList>
    </citation>
    <scope>NUCLEOTIDE SEQUENCE [LARGE SCALE GENOMIC DNA]</scope>
    <source>
        <strain evidence="2">Ann-1</strain>
        <strain evidence="4">ann-1</strain>
    </source>
</reference>
<dbReference type="AlphaFoldDB" id="A0A060H8W1"/>
<evidence type="ECO:0000313" key="3">
    <source>
        <dbReference type="EMBL" id="AIC09963.1"/>
    </source>
</evidence>
<gene>
    <name evidence="1" type="ORF">D934_02965</name>
    <name evidence="2" type="ORF">D934_05135</name>
    <name evidence="3" type="ORF">D934_06365</name>
</gene>
<accession>A0A060H8W1</accession>
<name>A0A060H8W1_XYLFS</name>